<accession>A0A7W8KLJ1</accession>
<dbReference type="EC" id="2.7.1.48" evidence="2"/>
<keyword evidence="4" id="KW-1185">Reference proteome</keyword>
<name>A0A7W8KLJ1_9DEIO</name>
<reference evidence="2 3" key="3">
    <citation type="submission" date="2020-08" db="EMBL/GenBank/DDBJ databases">
        <title>Genomic Encyclopedia of Type Strains, Phase IV (KMG-IV): sequencing the most valuable type-strain genomes for metagenomic binning, comparative biology and taxonomic classification.</title>
        <authorList>
            <person name="Goeker M."/>
        </authorList>
    </citation>
    <scope>NUCLEOTIDE SEQUENCE [LARGE SCALE GENOMIC DNA]</scope>
    <source>
        <strain evidence="2 3">DSM 27521</strain>
    </source>
</reference>
<evidence type="ECO:0000313" key="2">
    <source>
        <dbReference type="EMBL" id="MBB5378809.1"/>
    </source>
</evidence>
<dbReference type="AlphaFoldDB" id="A0A7W8KLJ1"/>
<dbReference type="Proteomes" id="UP000539473">
    <property type="component" value="Unassembled WGS sequence"/>
</dbReference>
<dbReference type="PANTHER" id="PTHR10285">
    <property type="entry name" value="URIDINE KINASE"/>
    <property type="match status" value="1"/>
</dbReference>
<keyword evidence="2" id="KW-0418">Kinase</keyword>
<comment type="caution">
    <text evidence="2">The sequence shown here is derived from an EMBL/GenBank/DDBJ whole genome shotgun (WGS) entry which is preliminary data.</text>
</comment>
<dbReference type="InterPro" id="IPR027417">
    <property type="entry name" value="P-loop_NTPase"/>
</dbReference>
<dbReference type="Gene3D" id="3.40.50.300">
    <property type="entry name" value="P-loop containing nucleotide triphosphate hydrolases"/>
    <property type="match status" value="2"/>
</dbReference>
<sequence>MPRRRGASTAPRVLGLGGGAGSGKTTLAEGLVEALSAQVLHLDDFNFQDGARGVFVTNAESGTRHLDLNHPASIDVGRLLAELDRLGQDGGVRTVIVEGHLALALPGLRARLDSSLFVDLPIDLCIVRKLVRKVGQGADAAVVARNYRQSGRPGHLLFVAPSRRHADIVLDGLLEPQELVQAALQQLAALGLISVTPPPG</sequence>
<reference evidence="1" key="1">
    <citation type="journal article" date="2014" name="Int. J. Syst. Evol. Microbiol.">
        <title>Complete genome of a new Firmicutes species belonging to the dominant human colonic microbiota ('Ruminococcus bicirculans') reveals two chromosomes and a selective capacity to utilize plant glucans.</title>
        <authorList>
            <consortium name="NISC Comparative Sequencing Program"/>
            <person name="Wegmann U."/>
            <person name="Louis P."/>
            <person name="Goesmann A."/>
            <person name="Henrissat B."/>
            <person name="Duncan S.H."/>
            <person name="Flint H.J."/>
        </authorList>
    </citation>
    <scope>NUCLEOTIDE SEQUENCE</scope>
    <source>
        <strain evidence="1">CGMCC 1.18437</strain>
    </source>
</reference>
<dbReference type="Proteomes" id="UP000619376">
    <property type="component" value="Unassembled WGS sequence"/>
</dbReference>
<dbReference type="RefSeq" id="WP_184115587.1">
    <property type="nucleotide sequence ID" value="NZ_BNAJ01000014.1"/>
</dbReference>
<proteinExistence type="predicted"/>
<reference evidence="1" key="4">
    <citation type="submission" date="2024-05" db="EMBL/GenBank/DDBJ databases">
        <authorList>
            <person name="Sun Q."/>
            <person name="Zhou Y."/>
        </authorList>
    </citation>
    <scope>NUCLEOTIDE SEQUENCE</scope>
    <source>
        <strain evidence="1">CGMCC 1.18437</strain>
    </source>
</reference>
<evidence type="ECO:0000313" key="1">
    <source>
        <dbReference type="EMBL" id="GHF60607.1"/>
    </source>
</evidence>
<keyword evidence="2" id="KW-0808">Transferase</keyword>
<protein>
    <submittedName>
        <fullName evidence="2">Uridine kinase</fullName>
        <ecNumber evidence="2">2.7.1.48</ecNumber>
    </submittedName>
</protein>
<dbReference type="EMBL" id="BNAJ01000014">
    <property type="protein sequence ID" value="GHF60607.1"/>
    <property type="molecule type" value="Genomic_DNA"/>
</dbReference>
<reference evidence="4" key="2">
    <citation type="journal article" date="2019" name="Int. J. Syst. Evol. Microbiol.">
        <title>The Global Catalogue of Microorganisms (GCM) 10K type strain sequencing project: providing services to taxonomists for standard genome sequencing and annotation.</title>
        <authorList>
            <consortium name="The Broad Institute Genomics Platform"/>
            <consortium name="The Broad Institute Genome Sequencing Center for Infectious Disease"/>
            <person name="Wu L."/>
            <person name="Ma J."/>
        </authorList>
    </citation>
    <scope>NUCLEOTIDE SEQUENCE [LARGE SCALE GENOMIC DNA]</scope>
    <source>
        <strain evidence="4">CGMCC 1.18437</strain>
    </source>
</reference>
<organism evidence="2 3">
    <name type="scientific">Deinococcus metalli</name>
    <dbReference type="NCBI Taxonomy" id="1141878"/>
    <lineage>
        <taxon>Bacteria</taxon>
        <taxon>Thermotogati</taxon>
        <taxon>Deinococcota</taxon>
        <taxon>Deinococci</taxon>
        <taxon>Deinococcales</taxon>
        <taxon>Deinococcaceae</taxon>
        <taxon>Deinococcus</taxon>
    </lineage>
</organism>
<dbReference type="EMBL" id="JACHFK010000015">
    <property type="protein sequence ID" value="MBB5378809.1"/>
    <property type="molecule type" value="Genomic_DNA"/>
</dbReference>
<gene>
    <name evidence="1" type="primary">udk</name>
    <name evidence="1" type="ORF">GCM10017781_41020</name>
    <name evidence="2" type="ORF">HNQ07_004316</name>
</gene>
<dbReference type="SUPFAM" id="SSF52540">
    <property type="entry name" value="P-loop containing nucleoside triphosphate hydrolases"/>
    <property type="match status" value="1"/>
</dbReference>
<evidence type="ECO:0000313" key="4">
    <source>
        <dbReference type="Proteomes" id="UP000619376"/>
    </source>
</evidence>
<evidence type="ECO:0000313" key="3">
    <source>
        <dbReference type="Proteomes" id="UP000539473"/>
    </source>
</evidence>
<dbReference type="GO" id="GO:0004849">
    <property type="term" value="F:uridine kinase activity"/>
    <property type="evidence" value="ECO:0007669"/>
    <property type="project" value="UniProtKB-EC"/>
</dbReference>